<evidence type="ECO:0000256" key="8">
    <source>
        <dbReference type="SAM" id="Phobius"/>
    </source>
</evidence>
<dbReference type="InterPro" id="IPR004089">
    <property type="entry name" value="MCPsignal_dom"/>
</dbReference>
<evidence type="ECO:0000256" key="2">
    <source>
        <dbReference type="ARBA" id="ARBA00022692"/>
    </source>
</evidence>
<reference evidence="10 11" key="2">
    <citation type="submission" date="2018-06" db="EMBL/GenBank/DDBJ databases">
        <title>Marinobactersediminissp. nov, a moderately halophilic bacterium isolated from marine solar saltern.</title>
        <authorList>
            <person name="Zhang Y."/>
        </authorList>
    </citation>
    <scope>NUCLEOTIDE SEQUENCE [LARGE SCALE GENOMIC DNA]</scope>
    <source>
        <strain evidence="10 11">F01</strain>
    </source>
</reference>
<evidence type="ECO:0000256" key="1">
    <source>
        <dbReference type="ARBA" id="ARBA00004141"/>
    </source>
</evidence>
<organism evidence="10 11">
    <name type="scientific">Marinobacter vulgaris</name>
    <dbReference type="NCBI Taxonomy" id="1928331"/>
    <lineage>
        <taxon>Bacteria</taxon>
        <taxon>Pseudomonadati</taxon>
        <taxon>Pseudomonadota</taxon>
        <taxon>Gammaproteobacteria</taxon>
        <taxon>Pseudomonadales</taxon>
        <taxon>Marinobacteraceae</taxon>
        <taxon>Marinobacter</taxon>
    </lineage>
</organism>
<dbReference type="GO" id="GO:0007165">
    <property type="term" value="P:signal transduction"/>
    <property type="evidence" value="ECO:0007669"/>
    <property type="project" value="UniProtKB-KW"/>
</dbReference>
<dbReference type="GO" id="GO:0016020">
    <property type="term" value="C:membrane"/>
    <property type="evidence" value="ECO:0007669"/>
    <property type="project" value="UniProtKB-SubCell"/>
</dbReference>
<dbReference type="EMBL" id="QFWX01000001">
    <property type="protein sequence ID" value="PXX93298.1"/>
    <property type="molecule type" value="Genomic_DNA"/>
</dbReference>
<accession>A0A2V3ZP85</accession>
<keyword evidence="11" id="KW-1185">Reference proteome</keyword>
<dbReference type="PANTHER" id="PTHR32089">
    <property type="entry name" value="METHYL-ACCEPTING CHEMOTAXIS PROTEIN MCPB"/>
    <property type="match status" value="1"/>
</dbReference>
<feature type="transmembrane region" description="Helical" evidence="8">
    <location>
        <begin position="158"/>
        <end position="178"/>
    </location>
</feature>
<reference evidence="11" key="1">
    <citation type="submission" date="2018-05" db="EMBL/GenBank/DDBJ databases">
        <authorList>
            <person name="Lu D."/>
        </authorList>
    </citation>
    <scope>NUCLEOTIDE SEQUENCE [LARGE SCALE GENOMIC DNA]</scope>
    <source>
        <strain evidence="11">F01</strain>
    </source>
</reference>
<name>A0A2V3ZP85_9GAMM</name>
<evidence type="ECO:0000256" key="6">
    <source>
        <dbReference type="ARBA" id="ARBA00029447"/>
    </source>
</evidence>
<feature type="transmembrane region" description="Helical" evidence="8">
    <location>
        <begin position="23"/>
        <end position="41"/>
    </location>
</feature>
<sequence length="509" mass="55037">MTATHSFRSDDFARQQVLETDRLMLTILLAHVPVVALLVPWGYGTYGFAIVASLLVGALALAGYFSLRGTRACSVVFAASLMLFSAVMIQAQMGRIEMHFHIFSALALVIIYRDWLPVVIAAGVIAVHHLILTGLQLADSQVGGMPLMIFNYGCSWGIAFLHAAFVVFEAGILVFFALRMGVEKQQTLQMITIVHEFDQEKDLRGRLPAQNQSVSALSFNQMMEQSGALIRQLREFSGVLRHNAEQLASASKSTRKYVEQQQQQADQVATATNQMAASVQEVAQNAQLASEASADASRASAAGSKAMDSARTMTEATNQALGDSSRMVNQLSEKVESIARVTGSINDISDQTNLLALNAAIEAARAGEHGRGFAVVADEVRSLSKRTQEFTNEIRTTVDELKSLSEATHAAMEMGQSRSGESNRAISDAAEAISRIEEAIGAVSNMNDQIASACEEQSATSVQINESIHSVATRNTQVAEEASGVQQMSEELERVVGGVDELVNRYRVD</sequence>
<dbReference type="OrthoDB" id="2489132at2"/>
<keyword evidence="2 8" id="KW-0812">Transmembrane</keyword>
<feature type="transmembrane region" description="Helical" evidence="8">
    <location>
        <begin position="72"/>
        <end position="90"/>
    </location>
</feature>
<feature type="transmembrane region" description="Helical" evidence="8">
    <location>
        <begin position="119"/>
        <end position="138"/>
    </location>
</feature>
<evidence type="ECO:0000256" key="3">
    <source>
        <dbReference type="ARBA" id="ARBA00022989"/>
    </source>
</evidence>
<evidence type="ECO:0000313" key="10">
    <source>
        <dbReference type="EMBL" id="PXX93298.1"/>
    </source>
</evidence>
<comment type="caution">
    <text evidence="10">The sequence shown here is derived from an EMBL/GenBank/DDBJ whole genome shotgun (WGS) entry which is preliminary data.</text>
</comment>
<evidence type="ECO:0000313" key="11">
    <source>
        <dbReference type="Proteomes" id="UP000253987"/>
    </source>
</evidence>
<dbReference type="PROSITE" id="PS50111">
    <property type="entry name" value="CHEMOTAXIS_TRANSDUC_2"/>
    <property type="match status" value="1"/>
</dbReference>
<keyword evidence="3 8" id="KW-1133">Transmembrane helix</keyword>
<dbReference type="InterPro" id="IPR004090">
    <property type="entry name" value="Chemotax_Me-accpt_rcpt"/>
</dbReference>
<feature type="transmembrane region" description="Helical" evidence="8">
    <location>
        <begin position="47"/>
        <end position="65"/>
    </location>
</feature>
<dbReference type="PRINTS" id="PR00260">
    <property type="entry name" value="CHEMTRNSDUCR"/>
</dbReference>
<dbReference type="Gene3D" id="1.10.287.950">
    <property type="entry name" value="Methyl-accepting chemotaxis protein"/>
    <property type="match status" value="1"/>
</dbReference>
<dbReference type="CDD" id="cd11386">
    <property type="entry name" value="MCP_signal"/>
    <property type="match status" value="1"/>
</dbReference>
<dbReference type="RefSeq" id="WP_114611227.1">
    <property type="nucleotide sequence ID" value="NZ_QFWX01000001.1"/>
</dbReference>
<dbReference type="SMART" id="SM00283">
    <property type="entry name" value="MA"/>
    <property type="match status" value="1"/>
</dbReference>
<dbReference type="AlphaFoldDB" id="A0A2V3ZP85"/>
<evidence type="ECO:0000256" key="5">
    <source>
        <dbReference type="ARBA" id="ARBA00023224"/>
    </source>
</evidence>
<protein>
    <submittedName>
        <fullName evidence="10">Methyl-accepting chemotaxis protein</fullName>
    </submittedName>
</protein>
<dbReference type="Proteomes" id="UP000253987">
    <property type="component" value="Unassembled WGS sequence"/>
</dbReference>
<dbReference type="Pfam" id="PF00015">
    <property type="entry name" value="MCPsignal"/>
    <property type="match status" value="1"/>
</dbReference>
<keyword evidence="4 8" id="KW-0472">Membrane</keyword>
<comment type="similarity">
    <text evidence="6">Belongs to the methyl-accepting chemotaxis (MCP) protein family.</text>
</comment>
<gene>
    <name evidence="10" type="ORF">DIT71_00390</name>
</gene>
<keyword evidence="5 7" id="KW-0807">Transducer</keyword>
<dbReference type="PANTHER" id="PTHR32089:SF119">
    <property type="entry name" value="METHYL-ACCEPTING CHEMOTAXIS PROTEIN CTPL"/>
    <property type="match status" value="1"/>
</dbReference>
<evidence type="ECO:0000256" key="7">
    <source>
        <dbReference type="PROSITE-ProRule" id="PRU00284"/>
    </source>
</evidence>
<dbReference type="FunFam" id="1.10.287.950:FF:000001">
    <property type="entry name" value="Methyl-accepting chemotaxis sensory transducer"/>
    <property type="match status" value="1"/>
</dbReference>
<feature type="domain" description="Methyl-accepting transducer" evidence="9">
    <location>
        <begin position="236"/>
        <end position="472"/>
    </location>
</feature>
<dbReference type="SUPFAM" id="SSF58104">
    <property type="entry name" value="Methyl-accepting chemotaxis protein (MCP) signaling domain"/>
    <property type="match status" value="1"/>
</dbReference>
<comment type="subcellular location">
    <subcellularLocation>
        <location evidence="1">Membrane</location>
        <topology evidence="1">Multi-pass membrane protein</topology>
    </subcellularLocation>
</comment>
<evidence type="ECO:0000259" key="9">
    <source>
        <dbReference type="PROSITE" id="PS50111"/>
    </source>
</evidence>
<evidence type="ECO:0000256" key="4">
    <source>
        <dbReference type="ARBA" id="ARBA00023136"/>
    </source>
</evidence>
<dbReference type="GO" id="GO:0004888">
    <property type="term" value="F:transmembrane signaling receptor activity"/>
    <property type="evidence" value="ECO:0007669"/>
    <property type="project" value="InterPro"/>
</dbReference>
<dbReference type="GO" id="GO:0006935">
    <property type="term" value="P:chemotaxis"/>
    <property type="evidence" value="ECO:0007669"/>
    <property type="project" value="InterPro"/>
</dbReference>
<proteinExistence type="inferred from homology"/>